<dbReference type="RefSeq" id="WP_178044699.1">
    <property type="nucleotide sequence ID" value="NZ_JAJEPR010000017.1"/>
</dbReference>
<comment type="caution">
    <text evidence="2">The sequence shown here is derived from an EMBL/GenBank/DDBJ whole genome shotgun (WGS) entry which is preliminary data.</text>
</comment>
<accession>A0AAE3DTH9</accession>
<dbReference type="Proteomes" id="UP001197875">
    <property type="component" value="Unassembled WGS sequence"/>
</dbReference>
<evidence type="ECO:0000313" key="2">
    <source>
        <dbReference type="EMBL" id="MCC2190276.1"/>
    </source>
</evidence>
<reference evidence="2 3" key="1">
    <citation type="submission" date="2021-10" db="EMBL/GenBank/DDBJ databases">
        <title>Anaerobic single-cell dispensing facilitates the cultivation of human gut bacteria.</title>
        <authorList>
            <person name="Afrizal A."/>
        </authorList>
    </citation>
    <scope>NUCLEOTIDE SEQUENCE [LARGE SCALE GENOMIC DNA]</scope>
    <source>
        <strain evidence="2 3">CLA-AA-H277</strain>
    </source>
</reference>
<evidence type="ECO:0000256" key="1">
    <source>
        <dbReference type="SAM" id="Phobius"/>
    </source>
</evidence>
<dbReference type="EMBL" id="JAJEPR010000017">
    <property type="protein sequence ID" value="MCC2190276.1"/>
    <property type="molecule type" value="Genomic_DNA"/>
</dbReference>
<evidence type="ECO:0000313" key="3">
    <source>
        <dbReference type="Proteomes" id="UP001197875"/>
    </source>
</evidence>
<proteinExistence type="predicted"/>
<sequence>MLSVLFTILMIGIFGKLIGFAFHAAWGLTKVVCTLVVLPVVLIVLVVAGFVALALPVLVIVGIVALGMGVFSRR</sequence>
<organism evidence="2 3">
    <name type="scientific">Fusicatenibacter faecihominis</name>
    <dbReference type="NCBI Taxonomy" id="2881276"/>
    <lineage>
        <taxon>Bacteria</taxon>
        <taxon>Bacillati</taxon>
        <taxon>Bacillota</taxon>
        <taxon>Clostridia</taxon>
        <taxon>Lachnospirales</taxon>
        <taxon>Lachnospiraceae</taxon>
        <taxon>Fusicatenibacter</taxon>
    </lineage>
</organism>
<protein>
    <submittedName>
        <fullName evidence="2">Uncharacterized protein</fullName>
    </submittedName>
</protein>
<keyword evidence="1" id="KW-1133">Transmembrane helix</keyword>
<name>A0AAE3DTH9_9FIRM</name>
<dbReference type="AlphaFoldDB" id="A0AAE3DTH9"/>
<feature type="transmembrane region" description="Helical" evidence="1">
    <location>
        <begin position="38"/>
        <end position="71"/>
    </location>
</feature>
<gene>
    <name evidence="2" type="ORF">LKD71_10740</name>
</gene>
<keyword evidence="1" id="KW-0472">Membrane</keyword>
<keyword evidence="3" id="KW-1185">Reference proteome</keyword>
<feature type="transmembrane region" description="Helical" evidence="1">
    <location>
        <begin position="5"/>
        <end position="26"/>
    </location>
</feature>
<keyword evidence="1" id="KW-0812">Transmembrane</keyword>